<dbReference type="AlphaFoldDB" id="A0A7I7VUU6"/>
<evidence type="ECO:0000313" key="3">
    <source>
        <dbReference type="Proteomes" id="UP000467201"/>
    </source>
</evidence>
<accession>A0A7I7VUU6</accession>
<feature type="domain" description="Rhodanese" evidence="1">
    <location>
        <begin position="19"/>
        <end position="94"/>
    </location>
</feature>
<proteinExistence type="predicted"/>
<evidence type="ECO:0000313" key="2">
    <source>
        <dbReference type="EMBL" id="BBZ09076.1"/>
    </source>
</evidence>
<dbReference type="KEGG" id="mdr:MDOR_32450"/>
<organism evidence="2 3">
    <name type="scientific">Mycolicibacterium doricum</name>
    <dbReference type="NCBI Taxonomy" id="126673"/>
    <lineage>
        <taxon>Bacteria</taxon>
        <taxon>Bacillati</taxon>
        <taxon>Actinomycetota</taxon>
        <taxon>Actinomycetes</taxon>
        <taxon>Mycobacteriales</taxon>
        <taxon>Mycobacteriaceae</taxon>
        <taxon>Mycolicibacterium</taxon>
    </lineage>
</organism>
<dbReference type="Gene3D" id="3.40.250.10">
    <property type="entry name" value="Rhodanese-like domain"/>
    <property type="match status" value="1"/>
</dbReference>
<evidence type="ECO:0000259" key="1">
    <source>
        <dbReference type="PROSITE" id="PS50206"/>
    </source>
</evidence>
<dbReference type="PROSITE" id="PS00380">
    <property type="entry name" value="RHODANESE_1"/>
    <property type="match status" value="1"/>
</dbReference>
<dbReference type="InterPro" id="IPR001307">
    <property type="entry name" value="Thiosulphate_STrfase_CS"/>
</dbReference>
<dbReference type="InterPro" id="IPR001763">
    <property type="entry name" value="Rhodanese-like_dom"/>
</dbReference>
<dbReference type="SUPFAM" id="SSF52821">
    <property type="entry name" value="Rhodanese/Cell cycle control phosphatase"/>
    <property type="match status" value="1"/>
</dbReference>
<protein>
    <recommendedName>
        <fullName evidence="1">Rhodanese domain-containing protein</fullName>
    </recommendedName>
</protein>
<dbReference type="GO" id="GO:0004792">
    <property type="term" value="F:thiosulfate-cyanide sulfurtransferase activity"/>
    <property type="evidence" value="ECO:0007669"/>
    <property type="project" value="InterPro"/>
</dbReference>
<sequence>MTRGDILITSAELERRLGEGQRTTVLDVRWQLTRPDGRATYGEGHLPGAVYVSLEDELSDHTVPGPGRRPLPTGAAVQAAARRWGISEGVLTVV</sequence>
<dbReference type="InterPro" id="IPR036873">
    <property type="entry name" value="Rhodanese-like_dom_sf"/>
</dbReference>
<dbReference type="PROSITE" id="PS50206">
    <property type="entry name" value="RHODANESE_3"/>
    <property type="match status" value="1"/>
</dbReference>
<dbReference type="EMBL" id="AP022605">
    <property type="protein sequence ID" value="BBZ09076.1"/>
    <property type="molecule type" value="Genomic_DNA"/>
</dbReference>
<name>A0A7I7VUU6_9MYCO</name>
<reference evidence="2 3" key="1">
    <citation type="journal article" date="2019" name="Emerg. Microbes Infect.">
        <title>Comprehensive subspecies identification of 175 nontuberculous mycobacteria species based on 7547 genomic profiles.</title>
        <authorList>
            <person name="Matsumoto Y."/>
            <person name="Kinjo T."/>
            <person name="Motooka D."/>
            <person name="Nabeya D."/>
            <person name="Jung N."/>
            <person name="Uechi K."/>
            <person name="Horii T."/>
            <person name="Iida T."/>
            <person name="Fujita J."/>
            <person name="Nakamura S."/>
        </authorList>
    </citation>
    <scope>NUCLEOTIDE SEQUENCE [LARGE SCALE GENOMIC DNA]</scope>
    <source>
        <strain evidence="2 3">JCM 12405</strain>
    </source>
</reference>
<gene>
    <name evidence="2" type="ORF">MDOR_32450</name>
</gene>
<dbReference type="Proteomes" id="UP000467201">
    <property type="component" value="Chromosome"/>
</dbReference>